<dbReference type="PROSITE" id="PS50164">
    <property type="entry name" value="GIY_YIG"/>
    <property type="match status" value="1"/>
</dbReference>
<proteinExistence type="predicted"/>
<protein>
    <submittedName>
        <fullName evidence="2">GIY-YIG nuclease family protein</fullName>
    </submittedName>
</protein>
<evidence type="ECO:0000259" key="1">
    <source>
        <dbReference type="PROSITE" id="PS50164"/>
    </source>
</evidence>
<comment type="caution">
    <text evidence="2">The sequence shown here is derived from an EMBL/GenBank/DDBJ whole genome shotgun (WGS) entry which is preliminary data.</text>
</comment>
<dbReference type="RefSeq" id="WP_169232579.1">
    <property type="nucleotide sequence ID" value="NZ_JABBGF010000004.1"/>
</dbReference>
<accession>A0A7Y0A9M1</accession>
<dbReference type="Proteomes" id="UP000552615">
    <property type="component" value="Unassembled WGS sequence"/>
</dbReference>
<dbReference type="EMBL" id="JABBGF010000004">
    <property type="protein sequence ID" value="NML59237.1"/>
    <property type="molecule type" value="Genomic_DNA"/>
</dbReference>
<dbReference type="InterPro" id="IPR000305">
    <property type="entry name" value="GIY-YIG_endonuc"/>
</dbReference>
<evidence type="ECO:0000313" key="3">
    <source>
        <dbReference type="Proteomes" id="UP000552615"/>
    </source>
</evidence>
<reference evidence="2 3" key="1">
    <citation type="submission" date="2020-04" db="EMBL/GenBank/DDBJ databases">
        <title>Chryseobacterium sp. RJ-7-14 sp. nov., isolated from Jeju soil.</title>
        <authorList>
            <person name="Dahal R.H."/>
            <person name="Chaudhary D.K."/>
        </authorList>
    </citation>
    <scope>NUCLEOTIDE SEQUENCE [LARGE SCALE GENOMIC DNA]</scope>
    <source>
        <strain evidence="2 3">RJ-7-14</strain>
    </source>
</reference>
<dbReference type="Pfam" id="PF01541">
    <property type="entry name" value="GIY-YIG"/>
    <property type="match status" value="1"/>
</dbReference>
<dbReference type="SUPFAM" id="SSF82771">
    <property type="entry name" value="GIY-YIG endonuclease"/>
    <property type="match status" value="1"/>
</dbReference>
<dbReference type="AlphaFoldDB" id="A0A7Y0A9M1"/>
<feature type="domain" description="GIY-YIG" evidence="1">
    <location>
        <begin position="1"/>
        <end position="79"/>
    </location>
</feature>
<dbReference type="Gene3D" id="3.40.1440.10">
    <property type="entry name" value="GIY-YIG endonuclease"/>
    <property type="match status" value="1"/>
</dbReference>
<evidence type="ECO:0000313" key="2">
    <source>
        <dbReference type="EMBL" id="NML59237.1"/>
    </source>
</evidence>
<name>A0A7Y0A9M1_9FLAO</name>
<keyword evidence="3" id="KW-1185">Reference proteome</keyword>
<sequence length="79" mass="9527">MRFFVYISSHVLLLYPFSQSLNKYYIGHSCENLQERVRKHLSDHRGFTSNAKDWIVVYSEKYDSKMQAYQREREISVSD</sequence>
<gene>
    <name evidence="2" type="ORF">HHL20_18060</name>
</gene>
<organism evidence="2 3">
    <name type="scientific">Chryseobacterium cheonjiense</name>
    <dbReference type="NCBI Taxonomy" id="2728845"/>
    <lineage>
        <taxon>Bacteria</taxon>
        <taxon>Pseudomonadati</taxon>
        <taxon>Bacteroidota</taxon>
        <taxon>Flavobacteriia</taxon>
        <taxon>Flavobacteriales</taxon>
        <taxon>Weeksellaceae</taxon>
        <taxon>Chryseobacterium group</taxon>
        <taxon>Chryseobacterium</taxon>
    </lineage>
</organism>
<dbReference type="InterPro" id="IPR035901">
    <property type="entry name" value="GIY-YIG_endonuc_sf"/>
</dbReference>